<feature type="domain" description="Chorismate-utilising enzyme C-terminal" evidence="1">
    <location>
        <begin position="171"/>
        <end position="430"/>
    </location>
</feature>
<proteinExistence type="predicted"/>
<dbReference type="InterPro" id="IPR015890">
    <property type="entry name" value="Chorismate_C"/>
</dbReference>
<dbReference type="Proteomes" id="UP000631653">
    <property type="component" value="Unassembled WGS sequence"/>
</dbReference>
<dbReference type="InterPro" id="IPR006805">
    <property type="entry name" value="Anth_synth_I_N"/>
</dbReference>
<dbReference type="PANTHER" id="PTHR11236">
    <property type="entry name" value="AMINOBENZOATE/ANTHRANILATE SYNTHASE"/>
    <property type="match status" value="1"/>
</dbReference>
<dbReference type="InterPro" id="IPR019999">
    <property type="entry name" value="Anth_synth_I-like"/>
</dbReference>
<dbReference type="Gene3D" id="3.60.120.10">
    <property type="entry name" value="Anthranilate synthase"/>
    <property type="match status" value="1"/>
</dbReference>
<gene>
    <name evidence="3" type="ORF">GOB81_09270</name>
</gene>
<sequence length="440" mass="48165">MCPDCVTELPWIDPWTALSAWKDAPWLAFLDSGGAPDGERSRWSFLCVNPQETLVVRGDHIRRNGQSVAGDAWEHLRDMQRRLPDKGKTGLPFAGGLVGLASYGAGMTLETVQSRHHTKTPDLIAASYDAVLAFDRYEKRCFRVGNFSMPSTMKPVRASAPNRAFQPDMSREEWIAAVREIIRLIGEGDIFQANLTLRWHAEVPPPFDELATYAALRQGSPAPFGAYLRCAGEVPFSLMSASVERFLSLSPDGVVETRPIKGTAQAGNTTEEDARFAEALGRDAKENAENLMITDLMRNDIGRVCEVGSVSVPQLCAVERFAHVHHLVSCVRGKLRDGLDAIDLLRATLPPGSVTGAPKKRAMEIIDHIERSARGAYCGSVFRIGRDGAMDSSVVIRSVERCGNRLTIGTGGGITWPSDPEREYDEMRLKVAALLGVFGA</sequence>
<evidence type="ECO:0000313" key="4">
    <source>
        <dbReference type="Proteomes" id="UP000631653"/>
    </source>
</evidence>
<name>A0ABX0K3M3_9PROT</name>
<feature type="domain" description="Anthranilate synthase component I N-terminal" evidence="2">
    <location>
        <begin position="11"/>
        <end position="142"/>
    </location>
</feature>
<organism evidence="3 4">
    <name type="scientific">Acetobacter conturbans</name>
    <dbReference type="NCBI Taxonomy" id="1737472"/>
    <lineage>
        <taxon>Bacteria</taxon>
        <taxon>Pseudomonadati</taxon>
        <taxon>Pseudomonadota</taxon>
        <taxon>Alphaproteobacteria</taxon>
        <taxon>Acetobacterales</taxon>
        <taxon>Acetobacteraceae</taxon>
        <taxon>Acetobacter</taxon>
    </lineage>
</organism>
<evidence type="ECO:0000313" key="3">
    <source>
        <dbReference type="EMBL" id="NHN88820.1"/>
    </source>
</evidence>
<comment type="caution">
    <text evidence="3">The sequence shown here is derived from an EMBL/GenBank/DDBJ whole genome shotgun (WGS) entry which is preliminary data.</text>
</comment>
<dbReference type="PANTHER" id="PTHR11236:SF50">
    <property type="entry name" value="AMINODEOXYCHORISMATE SYNTHASE COMPONENT 1"/>
    <property type="match status" value="1"/>
</dbReference>
<reference evidence="3 4" key="1">
    <citation type="journal article" date="2020" name="Int. J. Syst. Evol. Microbiol.">
        <title>Novel acetic acid bacteria from cider fermentations: Acetobacter conturbans sp. nov. and Acetobacter fallax sp. nov.</title>
        <authorList>
            <person name="Sombolestani A.S."/>
            <person name="Cleenwerck I."/>
            <person name="Cnockaert M."/>
            <person name="Borremans W."/>
            <person name="Wieme A.D."/>
            <person name="De Vuyst L."/>
            <person name="Vandamme P."/>
        </authorList>
    </citation>
    <scope>NUCLEOTIDE SEQUENCE [LARGE SCALE GENOMIC DNA]</scope>
    <source>
        <strain evidence="3 4">LMG 1627</strain>
    </source>
</reference>
<keyword evidence="4" id="KW-1185">Reference proteome</keyword>
<dbReference type="InterPro" id="IPR005801">
    <property type="entry name" value="ADC_synthase"/>
</dbReference>
<dbReference type="Pfam" id="PF04715">
    <property type="entry name" value="Anth_synt_I_N"/>
    <property type="match status" value="1"/>
</dbReference>
<dbReference type="PRINTS" id="PR00095">
    <property type="entry name" value="ANTSNTHASEI"/>
</dbReference>
<dbReference type="Pfam" id="PF00425">
    <property type="entry name" value="Chorismate_bind"/>
    <property type="match status" value="1"/>
</dbReference>
<evidence type="ECO:0000259" key="1">
    <source>
        <dbReference type="Pfam" id="PF00425"/>
    </source>
</evidence>
<dbReference type="EMBL" id="WOSY01000007">
    <property type="protein sequence ID" value="NHN88820.1"/>
    <property type="molecule type" value="Genomic_DNA"/>
</dbReference>
<dbReference type="SUPFAM" id="SSF56322">
    <property type="entry name" value="ADC synthase"/>
    <property type="match status" value="1"/>
</dbReference>
<protein>
    <submittedName>
        <fullName evidence="3">Anthranilate synthase component I family protein</fullName>
    </submittedName>
</protein>
<accession>A0ABX0K3M3</accession>
<evidence type="ECO:0000259" key="2">
    <source>
        <dbReference type="Pfam" id="PF04715"/>
    </source>
</evidence>